<sequence>MDRAARLPAAWSVPPPPCAASAARRTISAGDGERGVGGCGDGAGEGSGADGHDERRQQFYYTEHVLWCFCIHIAYWGNIFNLASIIDKLINKTETSCYSISIAGKCAGRKSSEIDPSNRDPQVKLQSQVW</sequence>
<evidence type="ECO:0000313" key="2">
    <source>
        <dbReference type="EMBL" id="TKW38578.1"/>
    </source>
</evidence>
<name>A0A4U6W7D5_SETVI</name>
<dbReference type="EMBL" id="CM016552">
    <property type="protein sequence ID" value="TKW38578.1"/>
    <property type="molecule type" value="Genomic_DNA"/>
</dbReference>
<feature type="region of interest" description="Disordered" evidence="1">
    <location>
        <begin position="29"/>
        <end position="52"/>
    </location>
</feature>
<feature type="region of interest" description="Disordered" evidence="1">
    <location>
        <begin position="111"/>
        <end position="130"/>
    </location>
</feature>
<evidence type="ECO:0000313" key="3">
    <source>
        <dbReference type="Proteomes" id="UP000298652"/>
    </source>
</evidence>
<dbReference type="Gramene" id="TKW38578">
    <property type="protein sequence ID" value="TKW38578"/>
    <property type="gene ID" value="SEVIR_1G124300v2"/>
</dbReference>
<dbReference type="Proteomes" id="UP000298652">
    <property type="component" value="Chromosome 1"/>
</dbReference>
<feature type="compositionally biased region" description="Basic and acidic residues" evidence="1">
    <location>
        <begin position="111"/>
        <end position="122"/>
    </location>
</feature>
<reference evidence="2" key="1">
    <citation type="submission" date="2019-03" db="EMBL/GenBank/DDBJ databases">
        <title>WGS assembly of Setaria viridis.</title>
        <authorList>
            <person name="Huang P."/>
            <person name="Jenkins J."/>
            <person name="Grimwood J."/>
            <person name="Barry K."/>
            <person name="Healey A."/>
            <person name="Mamidi S."/>
            <person name="Sreedasyam A."/>
            <person name="Shu S."/>
            <person name="Feldman M."/>
            <person name="Wu J."/>
            <person name="Yu Y."/>
            <person name="Chen C."/>
            <person name="Johnson J."/>
            <person name="Rokhsar D."/>
            <person name="Baxter I."/>
            <person name="Schmutz J."/>
            <person name="Brutnell T."/>
            <person name="Kellogg E."/>
        </authorList>
    </citation>
    <scope>NUCLEOTIDE SEQUENCE [LARGE SCALE GENOMIC DNA]</scope>
</reference>
<accession>A0A4U6W7D5</accession>
<feature type="compositionally biased region" description="Gly residues" evidence="1">
    <location>
        <begin position="35"/>
        <end position="49"/>
    </location>
</feature>
<dbReference type="AlphaFoldDB" id="A0A4U6W7D5"/>
<proteinExistence type="predicted"/>
<organism evidence="2 3">
    <name type="scientific">Setaria viridis</name>
    <name type="common">Green bristlegrass</name>
    <name type="synonym">Setaria italica subsp. viridis</name>
    <dbReference type="NCBI Taxonomy" id="4556"/>
    <lineage>
        <taxon>Eukaryota</taxon>
        <taxon>Viridiplantae</taxon>
        <taxon>Streptophyta</taxon>
        <taxon>Embryophyta</taxon>
        <taxon>Tracheophyta</taxon>
        <taxon>Spermatophyta</taxon>
        <taxon>Magnoliopsida</taxon>
        <taxon>Liliopsida</taxon>
        <taxon>Poales</taxon>
        <taxon>Poaceae</taxon>
        <taxon>PACMAD clade</taxon>
        <taxon>Panicoideae</taxon>
        <taxon>Panicodae</taxon>
        <taxon>Paniceae</taxon>
        <taxon>Cenchrinae</taxon>
        <taxon>Setaria</taxon>
    </lineage>
</organism>
<protein>
    <submittedName>
        <fullName evidence="2">Uncharacterized protein</fullName>
    </submittedName>
</protein>
<keyword evidence="3" id="KW-1185">Reference proteome</keyword>
<evidence type="ECO:0000256" key="1">
    <source>
        <dbReference type="SAM" id="MobiDB-lite"/>
    </source>
</evidence>
<gene>
    <name evidence="2" type="ORF">SEVIR_1G124300v2</name>
</gene>